<feature type="region of interest" description="Disordered" evidence="1">
    <location>
        <begin position="378"/>
        <end position="399"/>
    </location>
</feature>
<feature type="region of interest" description="Disordered" evidence="1">
    <location>
        <begin position="1104"/>
        <end position="1153"/>
    </location>
</feature>
<feature type="region of interest" description="Disordered" evidence="1">
    <location>
        <begin position="1419"/>
        <end position="1438"/>
    </location>
</feature>
<feature type="compositionally biased region" description="Polar residues" evidence="1">
    <location>
        <begin position="1036"/>
        <end position="1046"/>
    </location>
</feature>
<reference evidence="2" key="1">
    <citation type="submission" date="2022-08" db="UniProtKB">
        <authorList>
            <consortium name="EnsemblMetazoa"/>
        </authorList>
    </citation>
    <scope>IDENTIFICATION</scope>
    <source>
        <strain evidence="2">EBRO</strain>
    </source>
</reference>
<dbReference type="PANTHER" id="PTHR22443:SF18">
    <property type="entry name" value="NON-SPECIFIC LETHAL 1, ISOFORM M"/>
    <property type="match status" value="1"/>
</dbReference>
<feature type="compositionally biased region" description="Low complexity" evidence="1">
    <location>
        <begin position="385"/>
        <end position="394"/>
    </location>
</feature>
<feature type="compositionally biased region" description="Gly residues" evidence="1">
    <location>
        <begin position="1519"/>
        <end position="1532"/>
    </location>
</feature>
<accession>A0A182J157</accession>
<feature type="compositionally biased region" description="Low complexity" evidence="1">
    <location>
        <begin position="894"/>
        <end position="903"/>
    </location>
</feature>
<dbReference type="EnsemblMetazoa" id="AATE009366-RA">
    <property type="protein sequence ID" value="AATE009366-PA.1"/>
    <property type="gene ID" value="AATE009366"/>
</dbReference>
<dbReference type="PANTHER" id="PTHR22443">
    <property type="entry name" value="NON-SPECIFIC LETHAL 1, ISOFORM M"/>
    <property type="match status" value="1"/>
</dbReference>
<feature type="region of interest" description="Disordered" evidence="1">
    <location>
        <begin position="455"/>
        <end position="481"/>
    </location>
</feature>
<feature type="compositionally biased region" description="Low complexity" evidence="1">
    <location>
        <begin position="953"/>
        <end position="966"/>
    </location>
</feature>
<name>A0A182J157_ANOAO</name>
<feature type="compositionally biased region" description="Polar residues" evidence="1">
    <location>
        <begin position="1279"/>
        <end position="1290"/>
    </location>
</feature>
<feature type="region of interest" description="Disordered" evidence="1">
    <location>
        <begin position="894"/>
        <end position="1055"/>
    </location>
</feature>
<dbReference type="STRING" id="41427.A0A182J157"/>
<feature type="compositionally biased region" description="Low complexity" evidence="1">
    <location>
        <begin position="1111"/>
        <end position="1127"/>
    </location>
</feature>
<feature type="compositionally biased region" description="Low complexity" evidence="1">
    <location>
        <begin position="465"/>
        <end position="481"/>
    </location>
</feature>
<feature type="region of interest" description="Disordered" evidence="1">
    <location>
        <begin position="1238"/>
        <end position="1290"/>
    </location>
</feature>
<dbReference type="InterPro" id="IPR026180">
    <property type="entry name" value="NSL1"/>
</dbReference>
<feature type="compositionally biased region" description="Polar residues" evidence="1">
    <location>
        <begin position="923"/>
        <end position="932"/>
    </location>
</feature>
<feature type="region of interest" description="Disordered" evidence="1">
    <location>
        <begin position="1302"/>
        <end position="1338"/>
    </location>
</feature>
<feature type="region of interest" description="Disordered" evidence="1">
    <location>
        <begin position="1473"/>
        <end position="1532"/>
    </location>
</feature>
<protein>
    <submittedName>
        <fullName evidence="2">Uncharacterized protein</fullName>
    </submittedName>
</protein>
<sequence>MGLAAAAKSVSTITIRSDAVEEMAPALTEPLSQSKLSSSAASGASPRTSSSTTTTATVTATLGGTTLLPLADVTLSTEQQQQQQQQVQEAVEVVVDQQQEVVVQQGQPNSVAVEGFVGIGAAAPTIPSSSSYVAGTLHCQEAPLDGMGMSLPVTSGDGGSTTVDDIQNNNSAGGGGQMLLKQLDQESNRDLVEIALEQLHHDVTIAEGEEGGNTSVCGATAMDAIAGAVVDMGTVTAPVDGVPENVLQPASTGGHQQSDFVLMDINSTPVILPQPTLQEQQAPLQPAAMIGAMGPQHQQDLSQSSTSSLGGVGSVGGVGGAELGGLMKESTDMDQMIRELSTADIDLLQVLKSFDNNSLLLFSDVDVANLCDVGPVDGRDGHAHPSTSSPSSSPNKDRERLELHAEIVKRQAQMQRKYDFLVRRLHKVVARYMGQHVSEEVAGLFEHTQRYWKKREKEHAKQLHNSNSNSSGSAGGNNTSATALTEKWPDIIPFQAPPVDNTPASPEQLKPISANALKTFAKRVEGISTTICSVQSKAVLHNRYFHGVNNSDQKPAPPPSSGVPSASTSFGVGGAENNASAASVTAGSGGTGSGARTTGYANISNTIPLFDRVATQELEQTAGLLHAELRHVQNTIDSDATLSSSGGDSADESMPYVNALQEPLTITERASWKWSKDRAAIASRWTWLVARIADLEYRIRQHSEVLNKIRAKKGPVVFEEPPIGSPEDPQQPQPQPPQSINGYRGQLPGSSKPSDASDPTATATTVATDEEEDVTASCSRARPYCRLRFRKRKLLPTHNLHVISKRAARPSNFKCGCQWPLHPCALCTGRQDPTAPRDPPDTMPFAERIALLDPCYHSVLSFPEDISHSIHLEAIMRLPEWQNKMIRSTPVPAVPVGVSSSSSAQKGTSLPGTSARGVGRGDPNSSFFSSGDETAPSAHGKRYTGSDGKRKYPNSSNKYKSNNDRSITTDSGNRSKKAKSRRDVILQNSRKSGSGYLPDGSRMAGPNGHSRNHKNKSRKSSHCYDYYDGHDGVVSRSKNSSPTPNQRNERRPRNSYDIDNIVIPYSMAAATRVSLPQYKDIAIPKWRIVDDHDETGAALSADGEAAKLDPATDASQCSTSSSTVSASERPDDDKEPLLKRPREPSIPPNGTKTTVKAAVSIGASGSGYARKEDPLPGTQGTEYHLPLLHPQQQQQQQQQLFVMPALDEEDISDEAIMLKHERALQEERKKFRTYMKFPWSRPRANRRTESRAGSSGGNTPDPTSPAPPTPMVEHDSSPACPSTPLTPQDGQELSEANVINALNKSLTKKERRRTVSSKREEQNQAAGVGGGTTTPDTREVVSPYESLQFPLADDIFENMVRSMPNDHIAMVEDCISKLTGHDGLPLRRSHQRNNNVLLMLKSSVGLAPASLGLGRNQLSSSASCSSTTLSANEADQEEFDDEDLMLAKRTEHQIIMERLLNSRGESQQYEIVPPTAKPMLGDDDEDAIDDEETDTGESLFVEEDDPNDPEWHDRPVGGARSGGGPLGAAGRT</sequence>
<feature type="region of interest" description="Disordered" evidence="1">
    <location>
        <begin position="1164"/>
        <end position="1183"/>
    </location>
</feature>
<evidence type="ECO:0000256" key="1">
    <source>
        <dbReference type="SAM" id="MobiDB-lite"/>
    </source>
</evidence>
<feature type="compositionally biased region" description="Low complexity" evidence="1">
    <location>
        <begin position="30"/>
        <end position="56"/>
    </location>
</feature>
<evidence type="ECO:0000313" key="2">
    <source>
        <dbReference type="EnsemblMetazoa" id="AATE009366-PA.1"/>
    </source>
</evidence>
<dbReference type="SMART" id="SM01300">
    <property type="entry name" value="PEHE"/>
    <property type="match status" value="1"/>
</dbReference>
<feature type="compositionally biased region" description="Acidic residues" evidence="1">
    <location>
        <begin position="1481"/>
        <end position="1508"/>
    </location>
</feature>
<feature type="region of interest" description="Disordered" evidence="1">
    <location>
        <begin position="549"/>
        <end position="574"/>
    </location>
</feature>
<feature type="compositionally biased region" description="Basic and acidic residues" evidence="1">
    <location>
        <begin position="1128"/>
        <end position="1143"/>
    </location>
</feature>
<dbReference type="GO" id="GO:0044545">
    <property type="term" value="C:NSL complex"/>
    <property type="evidence" value="ECO:0007669"/>
    <property type="project" value="TreeGrafter"/>
</dbReference>
<feature type="compositionally biased region" description="Basic residues" evidence="1">
    <location>
        <begin position="1010"/>
        <end position="1021"/>
    </location>
</feature>
<feature type="compositionally biased region" description="Low complexity" evidence="1">
    <location>
        <begin position="753"/>
        <end position="767"/>
    </location>
</feature>
<feature type="region of interest" description="Disordered" evidence="1">
    <location>
        <begin position="717"/>
        <end position="773"/>
    </location>
</feature>
<dbReference type="InterPro" id="IPR029332">
    <property type="entry name" value="PEHE_dom"/>
</dbReference>
<dbReference type="VEuPathDB" id="VectorBase:AATE009366"/>
<feature type="region of interest" description="Disordered" evidence="1">
    <location>
        <begin position="29"/>
        <end position="56"/>
    </location>
</feature>
<feature type="compositionally biased region" description="Low complexity" evidence="1">
    <location>
        <begin position="1419"/>
        <end position="1431"/>
    </location>
</feature>
<organism evidence="2">
    <name type="scientific">Anopheles atroparvus</name>
    <name type="common">European mosquito</name>
    <dbReference type="NCBI Taxonomy" id="41427"/>
    <lineage>
        <taxon>Eukaryota</taxon>
        <taxon>Metazoa</taxon>
        <taxon>Ecdysozoa</taxon>
        <taxon>Arthropoda</taxon>
        <taxon>Hexapoda</taxon>
        <taxon>Insecta</taxon>
        <taxon>Pterygota</taxon>
        <taxon>Neoptera</taxon>
        <taxon>Endopterygota</taxon>
        <taxon>Diptera</taxon>
        <taxon>Nematocera</taxon>
        <taxon>Culicoidea</taxon>
        <taxon>Culicidae</taxon>
        <taxon>Anophelinae</taxon>
        <taxon>Anopheles</taxon>
    </lineage>
</organism>
<dbReference type="GO" id="GO:0035035">
    <property type="term" value="F:histone acetyltransferase binding"/>
    <property type="evidence" value="ECO:0007669"/>
    <property type="project" value="TreeGrafter"/>
</dbReference>
<proteinExistence type="predicted"/>